<feature type="domain" description="GGDEF" evidence="4">
    <location>
        <begin position="256"/>
        <end position="387"/>
    </location>
</feature>
<dbReference type="SMART" id="SM00052">
    <property type="entry name" value="EAL"/>
    <property type="match status" value="1"/>
</dbReference>
<dbReference type="CDD" id="cd01948">
    <property type="entry name" value="EAL"/>
    <property type="match status" value="1"/>
</dbReference>
<dbReference type="PANTHER" id="PTHR44757">
    <property type="entry name" value="DIGUANYLATE CYCLASE DGCP"/>
    <property type="match status" value="1"/>
</dbReference>
<dbReference type="CDD" id="cd01949">
    <property type="entry name" value="GGDEF"/>
    <property type="match status" value="1"/>
</dbReference>
<evidence type="ECO:0000313" key="5">
    <source>
        <dbReference type="EMBL" id="OYR22428.1"/>
    </source>
</evidence>
<dbReference type="InterPro" id="IPR035919">
    <property type="entry name" value="EAL_sf"/>
</dbReference>
<dbReference type="Pfam" id="PF00563">
    <property type="entry name" value="EAL"/>
    <property type="match status" value="1"/>
</dbReference>
<dbReference type="Proteomes" id="UP000216188">
    <property type="component" value="Unassembled WGS sequence"/>
</dbReference>
<dbReference type="InterPro" id="IPR029787">
    <property type="entry name" value="Nucleotide_cyclase"/>
</dbReference>
<name>A0A1A9FV60_9HYPH</name>
<evidence type="ECO:0000256" key="1">
    <source>
        <dbReference type="SAM" id="Coils"/>
    </source>
</evidence>
<accession>A0A1A9FV60</accession>
<keyword evidence="2" id="KW-1133">Transmembrane helix</keyword>
<dbReference type="STRING" id="419475.A8A54_20190"/>
<dbReference type="InterPro" id="IPR001633">
    <property type="entry name" value="EAL_dom"/>
</dbReference>
<keyword evidence="6" id="KW-1185">Reference proteome</keyword>
<dbReference type="SUPFAM" id="SSF55073">
    <property type="entry name" value="Nucleotide cyclase"/>
    <property type="match status" value="1"/>
</dbReference>
<dbReference type="SMART" id="SM00267">
    <property type="entry name" value="GGDEF"/>
    <property type="match status" value="1"/>
</dbReference>
<dbReference type="InterPro" id="IPR000160">
    <property type="entry name" value="GGDEF_dom"/>
</dbReference>
<keyword evidence="1" id="KW-0175">Coiled coil</keyword>
<dbReference type="SUPFAM" id="SSF141868">
    <property type="entry name" value="EAL domain-like"/>
    <property type="match status" value="1"/>
</dbReference>
<dbReference type="AlphaFoldDB" id="A0A1A9FV60"/>
<sequence length="653" mass="72637">MRRILGVIIFCFVLATAYIAYVIAERQTALQKFSRYNDSWSIGQTVSEYMRLEHVLSAYALDPSDDRREEARLRLDIMLGRLELLQQGNLRAFIQDDTQRRALFLKLSDILHRLDAGFDQLNDESLRQQLQAMAMLDGPMTALASAAVEYDVGLIDTAQAEVRQLHLIYTGLAAGLILCGVVLVLLLLRHNKLLDRAHGKMQRLTNDLQEATGELQSQNYRLEHDAHHDALTGLPNRVLFRQDLEERLRAAQSGLQSAIILLLDLDGFKDVNDTLGHDVGDALLQAVASRLAKIGRDGDVVCRLGGDEFALLTTGIAEADALALASDLMEAISRPYLIGELEIKIGTCVGVAISQGEPNTEELFKHADLALYEAKALGPGHASLFRSQMQTRLRDKKSFEADLQKALLNGEMTVFYQPQARTDTREICGYEALVRWNHPVRGAVSPMEFIPVAERIGFINSLGDWVLKTACLEAVRWTRPLKIAVNLSPVQFRNPGLIEAVTEALEQSGLDAERLELEITESVLLDKNEQTLNTLRQLKALSIQIAMDDFGTGYSSLGSLSGFPFDKIKIDRSFVRDVTTRLDALAIVELVTGVGRSLKMTTIAEGIETEEQFECLKRLGCDQVQGYLIGKPVPASELRDVHQKDRYDLKAAI</sequence>
<dbReference type="PROSITE" id="PS50883">
    <property type="entry name" value="EAL"/>
    <property type="match status" value="1"/>
</dbReference>
<dbReference type="PROSITE" id="PS50887">
    <property type="entry name" value="GGDEF"/>
    <property type="match status" value="1"/>
</dbReference>
<organism evidence="5 6">
    <name type="scientific">Brucella pseudogrignonensis</name>
    <dbReference type="NCBI Taxonomy" id="419475"/>
    <lineage>
        <taxon>Bacteria</taxon>
        <taxon>Pseudomonadati</taxon>
        <taxon>Pseudomonadota</taxon>
        <taxon>Alphaproteobacteria</taxon>
        <taxon>Hyphomicrobiales</taxon>
        <taxon>Brucellaceae</taxon>
        <taxon>Brucella/Ochrobactrum group</taxon>
        <taxon>Brucella</taxon>
    </lineage>
</organism>
<protein>
    <submittedName>
        <fullName evidence="5">Diguanylate cyclase domain protein</fullName>
    </submittedName>
</protein>
<feature type="coiled-coil region" evidence="1">
    <location>
        <begin position="194"/>
        <end position="221"/>
    </location>
</feature>
<proteinExistence type="predicted"/>
<evidence type="ECO:0000259" key="4">
    <source>
        <dbReference type="PROSITE" id="PS50887"/>
    </source>
</evidence>
<evidence type="ECO:0000259" key="3">
    <source>
        <dbReference type="PROSITE" id="PS50883"/>
    </source>
</evidence>
<keyword evidence="2" id="KW-0812">Transmembrane</keyword>
<dbReference type="NCBIfam" id="TIGR00254">
    <property type="entry name" value="GGDEF"/>
    <property type="match status" value="1"/>
</dbReference>
<dbReference type="OrthoDB" id="9814202at2"/>
<gene>
    <name evidence="5" type="ORF">CEV34_4260</name>
</gene>
<keyword evidence="2" id="KW-0472">Membrane</keyword>
<feature type="domain" description="EAL" evidence="3">
    <location>
        <begin position="396"/>
        <end position="646"/>
    </location>
</feature>
<dbReference type="InterPro" id="IPR043128">
    <property type="entry name" value="Rev_trsase/Diguanyl_cyclase"/>
</dbReference>
<dbReference type="Gene3D" id="3.30.70.270">
    <property type="match status" value="1"/>
</dbReference>
<comment type="caution">
    <text evidence="5">The sequence shown here is derived from an EMBL/GenBank/DDBJ whole genome shotgun (WGS) entry which is preliminary data.</text>
</comment>
<dbReference type="PANTHER" id="PTHR44757:SF2">
    <property type="entry name" value="BIOFILM ARCHITECTURE MAINTENANCE PROTEIN MBAA"/>
    <property type="match status" value="1"/>
</dbReference>
<evidence type="ECO:0000256" key="2">
    <source>
        <dbReference type="SAM" id="Phobius"/>
    </source>
</evidence>
<dbReference type="Gene3D" id="3.20.20.450">
    <property type="entry name" value="EAL domain"/>
    <property type="match status" value="1"/>
</dbReference>
<evidence type="ECO:0000313" key="6">
    <source>
        <dbReference type="Proteomes" id="UP000216188"/>
    </source>
</evidence>
<dbReference type="InterPro" id="IPR052155">
    <property type="entry name" value="Biofilm_reg_signaling"/>
</dbReference>
<dbReference type="Pfam" id="PF00990">
    <property type="entry name" value="GGDEF"/>
    <property type="match status" value="1"/>
</dbReference>
<dbReference type="EMBL" id="NNRM01000044">
    <property type="protein sequence ID" value="OYR22428.1"/>
    <property type="molecule type" value="Genomic_DNA"/>
</dbReference>
<reference evidence="5 6" key="1">
    <citation type="submission" date="2017-07" db="EMBL/GenBank/DDBJ databases">
        <title>Phylogenetic study on the rhizospheric bacterium Ochrobactrum sp. A44.</title>
        <authorList>
            <person name="Krzyzanowska D.M."/>
            <person name="Ossowicki A."/>
            <person name="Rajewska M."/>
            <person name="Maciag T."/>
            <person name="Kaczynski Z."/>
            <person name="Czerwicka M."/>
            <person name="Jafra S."/>
        </authorList>
    </citation>
    <scope>NUCLEOTIDE SEQUENCE [LARGE SCALE GENOMIC DNA]</scope>
    <source>
        <strain evidence="5 6">CCUG 30717</strain>
    </source>
</reference>
<dbReference type="KEGG" id="ops:A8A54_20190"/>
<feature type="transmembrane region" description="Helical" evidence="2">
    <location>
        <begin position="167"/>
        <end position="188"/>
    </location>
</feature>
<dbReference type="RefSeq" id="WP_007880716.1">
    <property type="nucleotide sequence ID" value="NZ_CP015776.1"/>
</dbReference>